<name>A0A0M3INM0_ASCLU</name>
<sequence>MRYEGKSLREALEQINSVRRVSPNAGFMQQLLTYETALKEGRPQDLMNSIGMIYGDRYILMDMMVLQL</sequence>
<keyword evidence="1" id="KW-1185">Reference proteome</keyword>
<evidence type="ECO:0000313" key="1">
    <source>
        <dbReference type="Proteomes" id="UP000036681"/>
    </source>
</evidence>
<dbReference type="AlphaFoldDB" id="A0A0M3INM0"/>
<organism evidence="1 2">
    <name type="scientific">Ascaris lumbricoides</name>
    <name type="common">Giant roundworm</name>
    <dbReference type="NCBI Taxonomy" id="6252"/>
    <lineage>
        <taxon>Eukaryota</taxon>
        <taxon>Metazoa</taxon>
        <taxon>Ecdysozoa</taxon>
        <taxon>Nematoda</taxon>
        <taxon>Chromadorea</taxon>
        <taxon>Rhabditida</taxon>
        <taxon>Spirurina</taxon>
        <taxon>Ascaridomorpha</taxon>
        <taxon>Ascaridoidea</taxon>
        <taxon>Ascarididae</taxon>
        <taxon>Ascaris</taxon>
    </lineage>
</organism>
<dbReference type="Proteomes" id="UP000036681">
    <property type="component" value="Unplaced"/>
</dbReference>
<reference evidence="2" key="1">
    <citation type="submission" date="2017-02" db="UniProtKB">
        <authorList>
            <consortium name="WormBaseParasite"/>
        </authorList>
    </citation>
    <scope>IDENTIFICATION</scope>
</reference>
<dbReference type="WBParaSite" id="ALUE_0002034801-mRNA-1">
    <property type="protein sequence ID" value="ALUE_0002034801-mRNA-1"/>
    <property type="gene ID" value="ALUE_0002034801"/>
</dbReference>
<protein>
    <submittedName>
        <fullName evidence="2">Dual specificity protein phosphatase</fullName>
    </submittedName>
</protein>
<dbReference type="SUPFAM" id="SSF52799">
    <property type="entry name" value="(Phosphotyrosine protein) phosphatases II"/>
    <property type="match status" value="1"/>
</dbReference>
<proteinExistence type="predicted"/>
<accession>A0A0M3INM0</accession>
<dbReference type="Gene3D" id="3.90.190.10">
    <property type="entry name" value="Protein tyrosine phosphatase superfamily"/>
    <property type="match status" value="1"/>
</dbReference>
<evidence type="ECO:0000313" key="2">
    <source>
        <dbReference type="WBParaSite" id="ALUE_0002034801-mRNA-1"/>
    </source>
</evidence>
<dbReference type="InterPro" id="IPR029021">
    <property type="entry name" value="Prot-tyrosine_phosphatase-like"/>
</dbReference>